<accession>A0A6I4SUD7</accession>
<protein>
    <submittedName>
        <fullName evidence="2">Methylamine utilization protein</fullName>
    </submittedName>
</protein>
<gene>
    <name evidence="2" type="ORF">GRI89_09200</name>
</gene>
<feature type="signal peptide" evidence="1">
    <location>
        <begin position="1"/>
        <end position="24"/>
    </location>
</feature>
<dbReference type="SUPFAM" id="SSF49503">
    <property type="entry name" value="Cupredoxins"/>
    <property type="match status" value="1"/>
</dbReference>
<comment type="caution">
    <text evidence="2">The sequence shown here is derived from an EMBL/GenBank/DDBJ whole genome shotgun (WGS) entry which is preliminary data.</text>
</comment>
<proteinExistence type="predicted"/>
<dbReference type="RefSeq" id="WP_159794416.1">
    <property type="nucleotide sequence ID" value="NZ_WTYM01000038.1"/>
</dbReference>
<keyword evidence="3" id="KW-1185">Reference proteome</keyword>
<dbReference type="EMBL" id="WTYM01000038">
    <property type="protein sequence ID" value="MXO59714.1"/>
    <property type="molecule type" value="Genomic_DNA"/>
</dbReference>
<name>A0A6I4SUD7_9SPHN</name>
<reference evidence="2 3" key="1">
    <citation type="submission" date="2019-12" db="EMBL/GenBank/DDBJ databases">
        <title>Genomic-based taxomic classification of the family Erythrobacteraceae.</title>
        <authorList>
            <person name="Xu L."/>
        </authorList>
    </citation>
    <scope>NUCLEOTIDE SEQUENCE [LARGE SCALE GENOMIC DNA]</scope>
    <source>
        <strain evidence="2 3">MCCC 1K01500</strain>
    </source>
</reference>
<sequence>MIARIIARFAAALSALALAGAAQAADITVTVTDDSGRPVPDAVVIADVPGAKVPPKGVFRIDQKDTAFVPFMLVVPVGSRVEFANLDPFRHHVYSFSPGNKFELKLFGKGEVRSAVLGTVGTVAIGCNIHDTMQAFVRVVDTPYALRTDDRGRAVLKGVPASARTLRVWHPRLRAPGNELKLAINPAGNLSLPVKVKLRRPAPMSHDY</sequence>
<evidence type="ECO:0000313" key="3">
    <source>
        <dbReference type="Proteomes" id="UP000433652"/>
    </source>
</evidence>
<dbReference type="InterPro" id="IPR008972">
    <property type="entry name" value="Cupredoxin"/>
</dbReference>
<dbReference type="Gene3D" id="2.60.40.420">
    <property type="entry name" value="Cupredoxins - blue copper proteins"/>
    <property type="match status" value="1"/>
</dbReference>
<dbReference type="OrthoDB" id="9772097at2"/>
<dbReference type="Proteomes" id="UP000433652">
    <property type="component" value="Unassembled WGS sequence"/>
</dbReference>
<feature type="chain" id="PRO_5026045966" evidence="1">
    <location>
        <begin position="25"/>
        <end position="208"/>
    </location>
</feature>
<organism evidence="2 3">
    <name type="scientific">Croceibacterium salegens</name>
    <dbReference type="NCBI Taxonomy" id="1737568"/>
    <lineage>
        <taxon>Bacteria</taxon>
        <taxon>Pseudomonadati</taxon>
        <taxon>Pseudomonadota</taxon>
        <taxon>Alphaproteobacteria</taxon>
        <taxon>Sphingomonadales</taxon>
        <taxon>Erythrobacteraceae</taxon>
        <taxon>Croceibacterium</taxon>
    </lineage>
</organism>
<evidence type="ECO:0000313" key="2">
    <source>
        <dbReference type="EMBL" id="MXO59714.1"/>
    </source>
</evidence>
<dbReference type="AlphaFoldDB" id="A0A6I4SUD7"/>
<keyword evidence="1" id="KW-0732">Signal</keyword>
<evidence type="ECO:0000256" key="1">
    <source>
        <dbReference type="SAM" id="SignalP"/>
    </source>
</evidence>